<accession>A0A1N7KK25</accession>
<dbReference type="OrthoDB" id="4463721at2"/>
<keyword evidence="2" id="KW-1185">Reference proteome</keyword>
<dbReference type="SUPFAM" id="SSF54909">
    <property type="entry name" value="Dimeric alpha+beta barrel"/>
    <property type="match status" value="1"/>
</dbReference>
<organism evidence="1 2">
    <name type="scientific">Neptunomonas antarctica</name>
    <dbReference type="NCBI Taxonomy" id="619304"/>
    <lineage>
        <taxon>Bacteria</taxon>
        <taxon>Pseudomonadati</taxon>
        <taxon>Pseudomonadota</taxon>
        <taxon>Gammaproteobacteria</taxon>
        <taxon>Oceanospirillales</taxon>
        <taxon>Oceanospirillaceae</taxon>
        <taxon>Neptunomonas</taxon>
    </lineage>
</organism>
<dbReference type="Proteomes" id="UP000185999">
    <property type="component" value="Unassembled WGS sequence"/>
</dbReference>
<evidence type="ECO:0000313" key="2">
    <source>
        <dbReference type="Proteomes" id="UP000185999"/>
    </source>
</evidence>
<dbReference type="InterPro" id="IPR011008">
    <property type="entry name" value="Dimeric_a/b-barrel"/>
</dbReference>
<name>A0A1N7KK25_9GAMM</name>
<evidence type="ECO:0008006" key="3">
    <source>
        <dbReference type="Google" id="ProtNLM"/>
    </source>
</evidence>
<evidence type="ECO:0000313" key="1">
    <source>
        <dbReference type="EMBL" id="SIS61948.1"/>
    </source>
</evidence>
<sequence>MIKVIIERHIADEELCKHYEKSEMNTLQKAMQAHGFISGEALKDVHDSNHRIIIATYRTVDDWHRWRISTERKELMEMISPMLDRDEKFMILEH</sequence>
<gene>
    <name evidence="1" type="ORF">SAMN05421760_102510</name>
</gene>
<dbReference type="AlphaFoldDB" id="A0A1N7KK25"/>
<dbReference type="RefSeq" id="WP_054343422.1">
    <property type="nucleotide sequence ID" value="NZ_FTOE01000002.1"/>
</dbReference>
<dbReference type="Gene3D" id="3.30.70.100">
    <property type="match status" value="1"/>
</dbReference>
<reference evidence="2" key="1">
    <citation type="submission" date="2017-01" db="EMBL/GenBank/DDBJ databases">
        <authorList>
            <person name="Varghese N."/>
            <person name="Submissions S."/>
        </authorList>
    </citation>
    <scope>NUCLEOTIDE SEQUENCE [LARGE SCALE GENOMIC DNA]</scope>
    <source>
        <strain evidence="2">DSM 22306</strain>
    </source>
</reference>
<dbReference type="STRING" id="619304.SAMN05421760_102510"/>
<dbReference type="EMBL" id="FTOE01000002">
    <property type="protein sequence ID" value="SIS61948.1"/>
    <property type="molecule type" value="Genomic_DNA"/>
</dbReference>
<protein>
    <recommendedName>
        <fullName evidence="3">Antibiotic biosynthesis monooxygenase</fullName>
    </recommendedName>
</protein>
<proteinExistence type="predicted"/>